<organism evidence="14 15">
    <name type="scientific">Plakobranchus ocellatus</name>
    <dbReference type="NCBI Taxonomy" id="259542"/>
    <lineage>
        <taxon>Eukaryota</taxon>
        <taxon>Metazoa</taxon>
        <taxon>Spiralia</taxon>
        <taxon>Lophotrochozoa</taxon>
        <taxon>Mollusca</taxon>
        <taxon>Gastropoda</taxon>
        <taxon>Heterobranchia</taxon>
        <taxon>Euthyneura</taxon>
        <taxon>Panpulmonata</taxon>
        <taxon>Sacoglossa</taxon>
        <taxon>Placobranchoidea</taxon>
        <taxon>Plakobranchidae</taxon>
        <taxon>Plakobranchus</taxon>
    </lineage>
</organism>
<dbReference type="Proteomes" id="UP000735302">
    <property type="component" value="Unassembled WGS sequence"/>
</dbReference>
<keyword evidence="3" id="KW-0165">Cleavage on pair of basic residues</keyword>
<dbReference type="Gene3D" id="2.60.120.260">
    <property type="entry name" value="Galactose-binding domain-like"/>
    <property type="match status" value="1"/>
</dbReference>
<comment type="similarity">
    <text evidence="1">Belongs to the peptidase S8 family. Furin subfamily.</text>
</comment>
<comment type="caution">
    <text evidence="14">The sequence shown here is derived from an EMBL/GenBank/DDBJ whole genome shotgun (WGS) entry which is preliminary data.</text>
</comment>
<dbReference type="InterPro" id="IPR000209">
    <property type="entry name" value="Peptidase_S8/S53_dom"/>
</dbReference>
<evidence type="ECO:0000313" key="15">
    <source>
        <dbReference type="Proteomes" id="UP000735302"/>
    </source>
</evidence>
<feature type="domain" description="P/Homo B" evidence="13">
    <location>
        <begin position="543"/>
        <end position="720"/>
    </location>
</feature>
<dbReference type="InterPro" id="IPR002884">
    <property type="entry name" value="P_dom"/>
</dbReference>
<keyword evidence="8" id="KW-1015">Disulfide bond</keyword>
<dbReference type="GO" id="GO:0016485">
    <property type="term" value="P:protein processing"/>
    <property type="evidence" value="ECO:0007669"/>
    <property type="project" value="TreeGrafter"/>
</dbReference>
<protein>
    <submittedName>
        <fullName evidence="14">Neuroendocrine convertase 2-like</fullName>
    </submittedName>
</protein>
<dbReference type="Pfam" id="PF00082">
    <property type="entry name" value="Peptidase_S8"/>
    <property type="match status" value="1"/>
</dbReference>
<dbReference type="InterPro" id="IPR034182">
    <property type="entry name" value="Kexin/furin"/>
</dbReference>
<keyword evidence="9" id="KW-0325">Glycoprotein</keyword>
<evidence type="ECO:0000256" key="1">
    <source>
        <dbReference type="ARBA" id="ARBA00005325"/>
    </source>
</evidence>
<dbReference type="InterPro" id="IPR008979">
    <property type="entry name" value="Galactose-bd-like_sf"/>
</dbReference>
<keyword evidence="6 11" id="KW-0720">Serine protease</keyword>
<dbReference type="PRINTS" id="PR00723">
    <property type="entry name" value="SUBTILISIN"/>
</dbReference>
<evidence type="ECO:0000256" key="11">
    <source>
        <dbReference type="PROSITE-ProRule" id="PRU01240"/>
    </source>
</evidence>
<keyword evidence="2 11" id="KW-0645">Protease</keyword>
<evidence type="ECO:0000256" key="5">
    <source>
        <dbReference type="ARBA" id="ARBA00022801"/>
    </source>
</evidence>
<dbReference type="Pfam" id="PF01483">
    <property type="entry name" value="P_proprotein"/>
    <property type="match status" value="1"/>
</dbReference>
<dbReference type="InterPro" id="IPR032815">
    <property type="entry name" value="S8_pro-domain"/>
</dbReference>
<evidence type="ECO:0000256" key="12">
    <source>
        <dbReference type="SAM" id="SignalP"/>
    </source>
</evidence>
<dbReference type="GO" id="GO:0000139">
    <property type="term" value="C:Golgi membrane"/>
    <property type="evidence" value="ECO:0007669"/>
    <property type="project" value="TreeGrafter"/>
</dbReference>
<evidence type="ECO:0000259" key="13">
    <source>
        <dbReference type="PROSITE" id="PS51829"/>
    </source>
</evidence>
<feature type="signal peptide" evidence="12">
    <location>
        <begin position="1"/>
        <end position="35"/>
    </location>
</feature>
<evidence type="ECO:0000256" key="2">
    <source>
        <dbReference type="ARBA" id="ARBA00022670"/>
    </source>
</evidence>
<dbReference type="SUPFAM" id="SSF54897">
    <property type="entry name" value="Protease propeptides/inhibitors"/>
    <property type="match status" value="1"/>
</dbReference>
<evidence type="ECO:0000256" key="8">
    <source>
        <dbReference type="ARBA" id="ARBA00023157"/>
    </source>
</evidence>
<dbReference type="CDD" id="cd04059">
    <property type="entry name" value="Peptidases_S8_Protein_convertases_Kexins_Furin-like"/>
    <property type="match status" value="1"/>
</dbReference>
<dbReference type="InterPro" id="IPR015500">
    <property type="entry name" value="Peptidase_S8_subtilisin-rel"/>
</dbReference>
<keyword evidence="15" id="KW-1185">Reference proteome</keyword>
<dbReference type="AlphaFoldDB" id="A0AAV3Y731"/>
<feature type="chain" id="PRO_5043607273" evidence="12">
    <location>
        <begin position="36"/>
        <end position="853"/>
    </location>
</feature>
<dbReference type="GO" id="GO:0004252">
    <property type="term" value="F:serine-type endopeptidase activity"/>
    <property type="evidence" value="ECO:0007669"/>
    <property type="project" value="UniProtKB-UniRule"/>
</dbReference>
<evidence type="ECO:0000256" key="9">
    <source>
        <dbReference type="ARBA" id="ARBA00023180"/>
    </source>
</evidence>
<dbReference type="PROSITE" id="PS00138">
    <property type="entry name" value="SUBTILASE_SER"/>
    <property type="match status" value="1"/>
</dbReference>
<dbReference type="PANTHER" id="PTHR42884:SF23">
    <property type="entry name" value="FURIN-LIKE PROTEASE 2"/>
    <property type="match status" value="1"/>
</dbReference>
<dbReference type="PANTHER" id="PTHR42884">
    <property type="entry name" value="PROPROTEIN CONVERTASE SUBTILISIN/KEXIN-RELATED"/>
    <property type="match status" value="1"/>
</dbReference>
<keyword evidence="4 12" id="KW-0732">Signal</keyword>
<evidence type="ECO:0000313" key="14">
    <source>
        <dbReference type="EMBL" id="GFN77916.1"/>
    </source>
</evidence>
<dbReference type="PROSITE" id="PS51829">
    <property type="entry name" value="P_HOMO_B"/>
    <property type="match status" value="1"/>
</dbReference>
<dbReference type="GO" id="GO:0005802">
    <property type="term" value="C:trans-Golgi network"/>
    <property type="evidence" value="ECO:0007669"/>
    <property type="project" value="TreeGrafter"/>
</dbReference>
<dbReference type="InterPro" id="IPR023828">
    <property type="entry name" value="Peptidase_S8_Ser-AS"/>
</dbReference>
<sequence length="853" mass="94837">MFGPWTSKTVTPSSSTIFAFLHLVLVVSLWTPTGAELESWIDKGGGGGLGYGRQEKEKRDDAGRYLNAFAIKLKEGERRDSAERIAFEYGFRLKAELPHSEIFVLERPGSRSRSKRSAERHLDSLLKDPRIEHAQQEVLLRRAKRRIVHDKQLELPIRTIPDSSLYKRIQVAPSLAQRDNVYGRSRGTANFKDPLFKDMWYLVNEGQSGGERGLDLNVGVVWENGITGKGVVVCILDDGVDHTHPDLKDNYDEIAIVLPLYHFHICPCPQISSASMPELPMWTCHGTRCAGEIAAAANNDICGVGVAYESRIGGVRVLDGPVSDSLEAEAISFNRDYIDIYSASWGPTDDGSTMEGPRHLALTALVNGVRKGRKGLGSIFVWATGNGGLYGDDCSADGYVSRPETLSVGSVNDWGRSPFFMENCTSTLAVVPSGGEDYKGQEEERGEVKLKVVTTDMSGGCIENFQGTSSAAPLATGCIANVLQANPNLTWRDVQHIVVQGTRIPSVDTSWTINGAGRHVSHKFGFGLLDCGRMVELAQNWDPVPEQMVCNMTRQSYRPLMYKGMVTESIMSDGCLQGHSGSDKEFAASAIDRLEHVQLYIKMASNMRGETAIHLVSPAGTRSALLSPRPLDDHSGAWEFVFMTVHSWDESPRGKWTLEVHHVPQQNHSKRSSRNFVFDEDLEILKRNLGREKNQRSGKGNEIVGYIKEWSIAMYGTRGTRHTHAGLVKNRNQFAYQPSSTDVAEIKKRETELGQEVKVKRAQPQDQRTVGVSQQTEVVQKKNSQAVKENLIEKLWDLLHAHGGRDVRKRVMLNAEMAESQKKINRAVKLRELTILTEKLLAKLDRRSAVQFS</sequence>
<dbReference type="PROSITE" id="PS51892">
    <property type="entry name" value="SUBTILASE"/>
    <property type="match status" value="1"/>
</dbReference>
<dbReference type="Gene3D" id="3.40.50.200">
    <property type="entry name" value="Peptidase S8/S53 domain"/>
    <property type="match status" value="1"/>
</dbReference>
<gene>
    <name evidence="14" type="ORF">PoB_000442200</name>
</gene>
<dbReference type="SUPFAM" id="SSF49785">
    <property type="entry name" value="Galactose-binding domain-like"/>
    <property type="match status" value="1"/>
</dbReference>
<feature type="active site" description="Charge relay system" evidence="10 11">
    <location>
        <position position="285"/>
    </location>
</feature>
<evidence type="ECO:0000256" key="7">
    <source>
        <dbReference type="ARBA" id="ARBA00023145"/>
    </source>
</evidence>
<dbReference type="PROSITE" id="PS00136">
    <property type="entry name" value="SUBTILASE_ASP"/>
    <property type="match status" value="1"/>
</dbReference>
<keyword evidence="7" id="KW-0865">Zymogen</keyword>
<dbReference type="InterPro" id="IPR022398">
    <property type="entry name" value="Peptidase_S8_His-AS"/>
</dbReference>
<dbReference type="EMBL" id="BLXT01000512">
    <property type="protein sequence ID" value="GFN77916.1"/>
    <property type="molecule type" value="Genomic_DNA"/>
</dbReference>
<keyword evidence="5 11" id="KW-0378">Hydrolase</keyword>
<dbReference type="FunFam" id="3.40.50.200:FF:000021">
    <property type="entry name" value="Proprotein convertase subtilisin/kexin type 5a"/>
    <property type="match status" value="1"/>
</dbReference>
<dbReference type="InterPro" id="IPR038466">
    <property type="entry name" value="S8_pro-domain_sf"/>
</dbReference>
<feature type="active site" description="Charge relay system" evidence="10 11">
    <location>
        <position position="469"/>
    </location>
</feature>
<dbReference type="Gene3D" id="3.30.70.850">
    <property type="entry name" value="Peptidase S8, pro-domain"/>
    <property type="match status" value="1"/>
</dbReference>
<evidence type="ECO:0000256" key="4">
    <source>
        <dbReference type="ARBA" id="ARBA00022729"/>
    </source>
</evidence>
<name>A0AAV3Y731_9GAST</name>
<evidence type="ECO:0000256" key="6">
    <source>
        <dbReference type="ARBA" id="ARBA00022825"/>
    </source>
</evidence>
<reference evidence="14 15" key="1">
    <citation type="journal article" date="2021" name="Elife">
        <title>Chloroplast acquisition without the gene transfer in kleptoplastic sea slugs, Plakobranchus ocellatus.</title>
        <authorList>
            <person name="Maeda T."/>
            <person name="Takahashi S."/>
            <person name="Yoshida T."/>
            <person name="Shimamura S."/>
            <person name="Takaki Y."/>
            <person name="Nagai Y."/>
            <person name="Toyoda A."/>
            <person name="Suzuki Y."/>
            <person name="Arimoto A."/>
            <person name="Ishii H."/>
            <person name="Satoh N."/>
            <person name="Nishiyama T."/>
            <person name="Hasebe M."/>
            <person name="Maruyama T."/>
            <person name="Minagawa J."/>
            <person name="Obokata J."/>
            <person name="Shigenobu S."/>
        </authorList>
    </citation>
    <scope>NUCLEOTIDE SEQUENCE [LARGE SCALE GENOMIC DNA]</scope>
</reference>
<dbReference type="PROSITE" id="PS00137">
    <property type="entry name" value="SUBTILASE_HIS"/>
    <property type="match status" value="1"/>
</dbReference>
<dbReference type="SUPFAM" id="SSF52743">
    <property type="entry name" value="Subtilisin-like"/>
    <property type="match status" value="1"/>
</dbReference>
<dbReference type="InterPro" id="IPR023827">
    <property type="entry name" value="Peptidase_S8_Asp-AS"/>
</dbReference>
<evidence type="ECO:0000256" key="3">
    <source>
        <dbReference type="ARBA" id="ARBA00022685"/>
    </source>
</evidence>
<feature type="active site" description="Charge relay system" evidence="10 11">
    <location>
        <position position="237"/>
    </location>
</feature>
<dbReference type="Pfam" id="PF16470">
    <property type="entry name" value="S8_pro-domain"/>
    <property type="match status" value="1"/>
</dbReference>
<accession>A0AAV3Y731</accession>
<dbReference type="InterPro" id="IPR036852">
    <property type="entry name" value="Peptidase_S8/S53_dom_sf"/>
</dbReference>
<evidence type="ECO:0000256" key="10">
    <source>
        <dbReference type="PIRSR" id="PIRSR615500-1"/>
    </source>
</evidence>
<proteinExistence type="inferred from homology"/>